<dbReference type="EMBL" id="DVKS01000183">
    <property type="protein sequence ID" value="HIT42562.1"/>
    <property type="molecule type" value="Genomic_DNA"/>
</dbReference>
<organism evidence="2 3">
    <name type="scientific">Candidatus Caccovicinus merdipullorum</name>
    <dbReference type="NCBI Taxonomy" id="2840724"/>
    <lineage>
        <taxon>Bacteria</taxon>
        <taxon>Bacillati</taxon>
        <taxon>Bacillota</taxon>
        <taxon>Clostridia</taxon>
        <taxon>Eubacteriales</taxon>
        <taxon>Candidatus Caccovicinus</taxon>
    </lineage>
</organism>
<evidence type="ECO:0000313" key="2">
    <source>
        <dbReference type="EMBL" id="HIT42562.1"/>
    </source>
</evidence>
<dbReference type="InterPro" id="IPR018551">
    <property type="entry name" value="DUF2007"/>
</dbReference>
<dbReference type="Pfam" id="PF09413">
    <property type="entry name" value="DUF2007"/>
    <property type="match status" value="1"/>
</dbReference>
<feature type="domain" description="DUF2007" evidence="1">
    <location>
        <begin position="7"/>
        <end position="72"/>
    </location>
</feature>
<sequence>MEKNEIRVYTAQDSLQADMILETLKNNGIPAYKKDLGYASVMNIYGGYSNGGEEIYVAAENQEKAAEILEGMGYDLKA</sequence>
<evidence type="ECO:0000259" key="1">
    <source>
        <dbReference type="Pfam" id="PF09413"/>
    </source>
</evidence>
<proteinExistence type="predicted"/>
<evidence type="ECO:0000313" key="3">
    <source>
        <dbReference type="Proteomes" id="UP000886860"/>
    </source>
</evidence>
<dbReference type="SUPFAM" id="SSF54913">
    <property type="entry name" value="GlnB-like"/>
    <property type="match status" value="1"/>
</dbReference>
<dbReference type="Gene3D" id="3.30.70.1530">
    <property type="entry name" value="Hypothetical protein rpa1041"/>
    <property type="match status" value="1"/>
</dbReference>
<reference evidence="2" key="2">
    <citation type="journal article" date="2021" name="PeerJ">
        <title>Extensive microbial diversity within the chicken gut microbiome revealed by metagenomics and culture.</title>
        <authorList>
            <person name="Gilroy R."/>
            <person name="Ravi A."/>
            <person name="Getino M."/>
            <person name="Pursley I."/>
            <person name="Horton D.L."/>
            <person name="Alikhan N.F."/>
            <person name="Baker D."/>
            <person name="Gharbi K."/>
            <person name="Hall N."/>
            <person name="Watson M."/>
            <person name="Adriaenssens E.M."/>
            <person name="Foster-Nyarko E."/>
            <person name="Jarju S."/>
            <person name="Secka A."/>
            <person name="Antonio M."/>
            <person name="Oren A."/>
            <person name="Chaudhuri R.R."/>
            <person name="La Ragione R."/>
            <person name="Hildebrand F."/>
            <person name="Pallen M.J."/>
        </authorList>
    </citation>
    <scope>NUCLEOTIDE SEQUENCE</scope>
    <source>
        <strain evidence="2">CHK123-3438</strain>
    </source>
</reference>
<comment type="caution">
    <text evidence="2">The sequence shown here is derived from an EMBL/GenBank/DDBJ whole genome shotgun (WGS) entry which is preliminary data.</text>
</comment>
<dbReference type="AlphaFoldDB" id="A0A9D1GL91"/>
<protein>
    <submittedName>
        <fullName evidence="2">DUF2007 domain-containing protein</fullName>
    </submittedName>
</protein>
<reference evidence="2" key="1">
    <citation type="submission" date="2020-10" db="EMBL/GenBank/DDBJ databases">
        <authorList>
            <person name="Gilroy R."/>
        </authorList>
    </citation>
    <scope>NUCLEOTIDE SEQUENCE</scope>
    <source>
        <strain evidence="2">CHK123-3438</strain>
    </source>
</reference>
<name>A0A9D1GL91_9FIRM</name>
<accession>A0A9D1GL91</accession>
<dbReference type="Proteomes" id="UP000886860">
    <property type="component" value="Unassembled WGS sequence"/>
</dbReference>
<dbReference type="InterPro" id="IPR011322">
    <property type="entry name" value="N-reg_PII-like_a/b"/>
</dbReference>
<gene>
    <name evidence="2" type="ORF">IAB60_10815</name>
</gene>